<comment type="caution">
    <text evidence="1">The sequence shown here is derived from an EMBL/GenBank/DDBJ whole genome shotgun (WGS) entry which is preliminary data.</text>
</comment>
<keyword evidence="2" id="KW-1185">Reference proteome</keyword>
<gene>
    <name evidence="1" type="ORF">EDD79_100760</name>
</gene>
<dbReference type="Gene3D" id="3.40.50.300">
    <property type="entry name" value="P-loop containing nucleotide triphosphate hydrolases"/>
    <property type="match status" value="1"/>
</dbReference>
<dbReference type="GO" id="GO:0005524">
    <property type="term" value="F:ATP binding"/>
    <property type="evidence" value="ECO:0007669"/>
    <property type="project" value="InterPro"/>
</dbReference>
<sequence length="175" mass="19421">MDKGYVQIYTGDGKGKTTAALGVGLRATGRGFKVLMIQFLKGAFSGEHESVKRLEGFTILPIGGIDKFTWQLDEQETKELKDNIQANFTKIIGELDKVSVDILILDEVMAAISCGFIEVEQICEIIDNKPEGMEIILTGRNTPKELADRADLITEMKPIKHYMNNGVMARNGIER</sequence>
<dbReference type="SUPFAM" id="SSF52540">
    <property type="entry name" value="P-loop containing nucleoside triphosphate hydrolases"/>
    <property type="match status" value="1"/>
</dbReference>
<dbReference type="InterPro" id="IPR003724">
    <property type="entry name" value="CblAdoTrfase_CobA"/>
</dbReference>
<proteinExistence type="predicted"/>
<evidence type="ECO:0000313" key="2">
    <source>
        <dbReference type="Proteomes" id="UP000295504"/>
    </source>
</evidence>
<dbReference type="RefSeq" id="WP_243098177.1">
    <property type="nucleotide sequence ID" value="NZ_CP058648.1"/>
</dbReference>
<dbReference type="PANTHER" id="PTHR46638:SF1">
    <property type="entry name" value="CORRINOID ADENOSYLTRANSFERASE"/>
    <property type="match status" value="1"/>
</dbReference>
<dbReference type="InterPro" id="IPR027417">
    <property type="entry name" value="P-loop_NTPase"/>
</dbReference>
<dbReference type="EMBL" id="SLYC01000007">
    <property type="protein sequence ID" value="TCQ04180.1"/>
    <property type="molecule type" value="Genomic_DNA"/>
</dbReference>
<dbReference type="PANTHER" id="PTHR46638">
    <property type="entry name" value="CORRINOID ADENOSYLTRANSFERASE"/>
    <property type="match status" value="1"/>
</dbReference>
<accession>A0A4R2TKH6</accession>
<dbReference type="Pfam" id="PF02572">
    <property type="entry name" value="CobA_CobO_BtuR"/>
    <property type="match status" value="1"/>
</dbReference>
<dbReference type="Proteomes" id="UP000295504">
    <property type="component" value="Unassembled WGS sequence"/>
</dbReference>
<reference evidence="1 2" key="1">
    <citation type="submission" date="2019-03" db="EMBL/GenBank/DDBJ databases">
        <title>Genomic Encyclopedia of Type Strains, Phase IV (KMG-IV): sequencing the most valuable type-strain genomes for metagenomic binning, comparative biology and taxonomic classification.</title>
        <authorList>
            <person name="Goeker M."/>
        </authorList>
    </citation>
    <scope>NUCLEOTIDE SEQUENCE [LARGE SCALE GENOMIC DNA]</scope>
    <source>
        <strain evidence="1 2">DSM 100013</strain>
    </source>
</reference>
<protein>
    <submittedName>
        <fullName evidence="1">Cob(I)yrinic acid a,c-diamide adenosyltransferase</fullName>
    </submittedName>
</protein>
<organism evidence="1 2">
    <name type="scientific">Serpentinicella alkaliphila</name>
    <dbReference type="NCBI Taxonomy" id="1734049"/>
    <lineage>
        <taxon>Bacteria</taxon>
        <taxon>Bacillati</taxon>
        <taxon>Bacillota</taxon>
        <taxon>Clostridia</taxon>
        <taxon>Peptostreptococcales</taxon>
        <taxon>Natronincolaceae</taxon>
        <taxon>Serpentinicella</taxon>
    </lineage>
</organism>
<name>A0A4R2TKH6_9FIRM</name>
<dbReference type="PIRSF" id="PIRSF015617">
    <property type="entry name" value="Adensltrnsf_CobA"/>
    <property type="match status" value="1"/>
</dbReference>
<dbReference type="AlphaFoldDB" id="A0A4R2TKH6"/>
<dbReference type="GO" id="GO:0008817">
    <property type="term" value="F:corrinoid adenosyltransferase activity"/>
    <property type="evidence" value="ECO:0007669"/>
    <property type="project" value="InterPro"/>
</dbReference>
<evidence type="ECO:0000313" key="1">
    <source>
        <dbReference type="EMBL" id="TCQ04180.1"/>
    </source>
</evidence>
<keyword evidence="1" id="KW-0808">Transferase</keyword>
<dbReference type="GO" id="GO:0009236">
    <property type="term" value="P:cobalamin biosynthetic process"/>
    <property type="evidence" value="ECO:0007669"/>
    <property type="project" value="InterPro"/>
</dbReference>